<accession>A0A4U0QAQ1</accession>
<keyword evidence="1" id="KW-0472">Membrane</keyword>
<dbReference type="EMBL" id="SUMF01000014">
    <property type="protein sequence ID" value="TJZ72904.1"/>
    <property type="molecule type" value="Genomic_DNA"/>
</dbReference>
<name>A0A4U0QAQ1_9NEIS</name>
<proteinExistence type="predicted"/>
<evidence type="ECO:0000313" key="2">
    <source>
        <dbReference type="EMBL" id="TJZ72904.1"/>
    </source>
</evidence>
<protein>
    <submittedName>
        <fullName evidence="2">Uncharacterized protein</fullName>
    </submittedName>
</protein>
<dbReference type="Proteomes" id="UP000310016">
    <property type="component" value="Unassembled WGS sequence"/>
</dbReference>
<dbReference type="RefSeq" id="WP_136773818.1">
    <property type="nucleotide sequence ID" value="NZ_CP156074.1"/>
</dbReference>
<keyword evidence="1" id="KW-1133">Transmembrane helix</keyword>
<reference evidence="2 3" key="1">
    <citation type="submission" date="2019-04" db="EMBL/GenBank/DDBJ databases">
        <title>Chitiniphilus eburnea sp. nov., a novel chitinolytic bacterium isolated from aquaculture sludge.</title>
        <authorList>
            <person name="Sheng M."/>
        </authorList>
    </citation>
    <scope>NUCLEOTIDE SEQUENCE [LARGE SCALE GENOMIC DNA]</scope>
    <source>
        <strain evidence="2 3">HX-2-15</strain>
    </source>
</reference>
<keyword evidence="3" id="KW-1185">Reference proteome</keyword>
<sequence>MYIILIGYLYVIVMLAAGTGDVVKGGLLFLFLGFLPTWLWFWLKRQGQIKRAAKRAEAVAQPPATPE</sequence>
<gene>
    <name evidence="2" type="ORF">FAZ21_12755</name>
</gene>
<dbReference type="AlphaFoldDB" id="A0A4U0QAQ1"/>
<keyword evidence="1" id="KW-0812">Transmembrane</keyword>
<organism evidence="2 3">
    <name type="scientific">Chitiniphilus eburneus</name>
    <dbReference type="NCBI Taxonomy" id="2571148"/>
    <lineage>
        <taxon>Bacteria</taxon>
        <taxon>Pseudomonadati</taxon>
        <taxon>Pseudomonadota</taxon>
        <taxon>Betaproteobacteria</taxon>
        <taxon>Neisseriales</taxon>
        <taxon>Chitinibacteraceae</taxon>
        <taxon>Chitiniphilus</taxon>
    </lineage>
</organism>
<comment type="caution">
    <text evidence="2">The sequence shown here is derived from an EMBL/GenBank/DDBJ whole genome shotgun (WGS) entry which is preliminary data.</text>
</comment>
<feature type="transmembrane region" description="Helical" evidence="1">
    <location>
        <begin position="26"/>
        <end position="43"/>
    </location>
</feature>
<evidence type="ECO:0000313" key="3">
    <source>
        <dbReference type="Proteomes" id="UP000310016"/>
    </source>
</evidence>
<evidence type="ECO:0000256" key="1">
    <source>
        <dbReference type="SAM" id="Phobius"/>
    </source>
</evidence>